<sequence length="83" mass="9374">MQNPTTPQTGAAPTDIEALQLRVAALEEFFVQFVTVLECERRGFTAERMNAWLDMCTARMQMTGSAKPQEIRALRNLQAKVLM</sequence>
<comment type="caution">
    <text evidence="1">The sequence shown here is derived from an EMBL/GenBank/DDBJ whole genome shotgun (WGS) entry which is preliminary data.</text>
</comment>
<evidence type="ECO:0000313" key="2">
    <source>
        <dbReference type="Proteomes" id="UP001567350"/>
    </source>
</evidence>
<reference evidence="1 2" key="1">
    <citation type="submission" date="2024-08" db="EMBL/GenBank/DDBJ databases">
        <authorList>
            <person name="Feng Z."/>
            <person name="Ronholm J."/>
        </authorList>
    </citation>
    <scope>NUCLEOTIDE SEQUENCE [LARGE SCALE GENOMIC DNA]</scope>
    <source>
        <strain evidence="1 2">4-AB0-8</strain>
    </source>
</reference>
<protein>
    <submittedName>
        <fullName evidence="1">Uncharacterized protein</fullName>
    </submittedName>
</protein>
<dbReference type="EMBL" id="JBGJLR010000015">
    <property type="protein sequence ID" value="MEZ2740293.1"/>
    <property type="molecule type" value="Genomic_DNA"/>
</dbReference>
<dbReference type="RefSeq" id="WP_370893067.1">
    <property type="nucleotide sequence ID" value="NZ_JBGJLR010000015.1"/>
</dbReference>
<accession>A0ABV4IIT2</accession>
<evidence type="ECO:0000313" key="1">
    <source>
        <dbReference type="EMBL" id="MEZ2740293.1"/>
    </source>
</evidence>
<organism evidence="1 2">
    <name type="scientific">Comamonas jiangduensis</name>
    <dbReference type="NCBI Taxonomy" id="1194168"/>
    <lineage>
        <taxon>Bacteria</taxon>
        <taxon>Pseudomonadati</taxon>
        <taxon>Pseudomonadota</taxon>
        <taxon>Betaproteobacteria</taxon>
        <taxon>Burkholderiales</taxon>
        <taxon>Comamonadaceae</taxon>
        <taxon>Comamonas</taxon>
    </lineage>
</organism>
<proteinExistence type="predicted"/>
<keyword evidence="2" id="KW-1185">Reference proteome</keyword>
<dbReference type="Proteomes" id="UP001567350">
    <property type="component" value="Unassembled WGS sequence"/>
</dbReference>
<gene>
    <name evidence="1" type="ORF">ACBP88_12700</name>
</gene>
<name>A0ABV4IIT2_9BURK</name>